<dbReference type="RefSeq" id="WP_148958325.1">
    <property type="nucleotide sequence ID" value="NZ_JARMMI010000032.1"/>
</dbReference>
<accession>A0A5M8RIB8</accession>
<dbReference type="Proteomes" id="UP000324326">
    <property type="component" value="Unassembled WGS sequence"/>
</dbReference>
<dbReference type="AlphaFoldDB" id="A0A5M8RIB8"/>
<evidence type="ECO:0000313" key="3">
    <source>
        <dbReference type="Proteomes" id="UP000324326"/>
    </source>
</evidence>
<evidence type="ECO:0000313" key="2">
    <source>
        <dbReference type="EMBL" id="KAA6447601.1"/>
    </source>
</evidence>
<organism evidence="2 3">
    <name type="scientific">Bacillus swezeyi</name>
    <dbReference type="NCBI Taxonomy" id="1925020"/>
    <lineage>
        <taxon>Bacteria</taxon>
        <taxon>Bacillati</taxon>
        <taxon>Bacillota</taxon>
        <taxon>Bacilli</taxon>
        <taxon>Bacillales</taxon>
        <taxon>Bacillaceae</taxon>
        <taxon>Bacillus</taxon>
    </lineage>
</organism>
<keyword evidence="1" id="KW-0732">Signal</keyword>
<evidence type="ECO:0000256" key="1">
    <source>
        <dbReference type="SAM" id="SignalP"/>
    </source>
</evidence>
<proteinExistence type="predicted"/>
<reference evidence="2 3" key="1">
    <citation type="submission" date="2018-08" db="EMBL/GenBank/DDBJ databases">
        <title>Bacillus phenotypic plasticity.</title>
        <authorList>
            <person name="Hurtado E."/>
        </authorList>
    </citation>
    <scope>NUCLEOTIDE SEQUENCE [LARGE SCALE GENOMIC DNA]</scope>
    <source>
        <strain evidence="2 3">427</strain>
    </source>
</reference>
<comment type="caution">
    <text evidence="2">The sequence shown here is derived from an EMBL/GenBank/DDBJ whole genome shotgun (WGS) entry which is preliminary data.</text>
</comment>
<dbReference type="EMBL" id="QSND01000005">
    <property type="protein sequence ID" value="KAA6447601.1"/>
    <property type="molecule type" value="Genomic_DNA"/>
</dbReference>
<gene>
    <name evidence="2" type="ORF">DX927_20215</name>
</gene>
<protein>
    <submittedName>
        <fullName evidence="2">Uncharacterized protein</fullName>
    </submittedName>
</protein>
<sequence>MKSLKARVFMVLSALSLLTTVVMTKPASTVQAKNLTENMMSEERIDDVMQNIDEEDMEKAKQFVKEALSTNGDFTYSVDRQKALQIGFTADQVSNMAMFFENLPTEQVKFIEEGKQVAIKGDSQIKPMFVPALPWVVYITLQELIAILTAVGLAGVAQQFLKDIYTHGIKQACKKFSKKHKKIKNFCKNNGYPTK</sequence>
<feature type="signal peptide" evidence="1">
    <location>
        <begin position="1"/>
        <end position="24"/>
    </location>
</feature>
<name>A0A5M8RIB8_9BACI</name>
<feature type="chain" id="PRO_5039620993" evidence="1">
    <location>
        <begin position="25"/>
        <end position="195"/>
    </location>
</feature>